<feature type="compositionally biased region" description="Basic and acidic residues" evidence="1">
    <location>
        <begin position="73"/>
        <end position="87"/>
    </location>
</feature>
<dbReference type="InterPro" id="IPR027267">
    <property type="entry name" value="AH/BAR_dom_sf"/>
</dbReference>
<comment type="caution">
    <text evidence="2">The sequence shown here is derived from an EMBL/GenBank/DDBJ whole genome shotgun (WGS) entry which is preliminary data.</text>
</comment>
<feature type="region of interest" description="Disordered" evidence="1">
    <location>
        <begin position="47"/>
        <end position="124"/>
    </location>
</feature>
<evidence type="ECO:0000313" key="3">
    <source>
        <dbReference type="Proteomes" id="UP001177023"/>
    </source>
</evidence>
<dbReference type="AlphaFoldDB" id="A0AA36G3P3"/>
<dbReference type="SUPFAM" id="SSF103657">
    <property type="entry name" value="BAR/IMD domain-like"/>
    <property type="match status" value="1"/>
</dbReference>
<name>A0AA36G3P3_9BILA</name>
<dbReference type="Proteomes" id="UP001177023">
    <property type="component" value="Unassembled WGS sequence"/>
</dbReference>
<reference evidence="2" key="1">
    <citation type="submission" date="2023-06" db="EMBL/GenBank/DDBJ databases">
        <authorList>
            <person name="Delattre M."/>
        </authorList>
    </citation>
    <scope>NUCLEOTIDE SEQUENCE</scope>
    <source>
        <strain evidence="2">AF72</strain>
    </source>
</reference>
<feature type="non-terminal residue" evidence="2">
    <location>
        <position position="287"/>
    </location>
</feature>
<proteinExistence type="predicted"/>
<evidence type="ECO:0000256" key="1">
    <source>
        <dbReference type="SAM" id="MobiDB-lite"/>
    </source>
</evidence>
<accession>A0AA36G3P3</accession>
<protein>
    <submittedName>
        <fullName evidence="2">Uncharacterized protein</fullName>
    </submittedName>
</protein>
<organism evidence="2 3">
    <name type="scientific">Mesorhabditis spiculigera</name>
    <dbReference type="NCBI Taxonomy" id="96644"/>
    <lineage>
        <taxon>Eukaryota</taxon>
        <taxon>Metazoa</taxon>
        <taxon>Ecdysozoa</taxon>
        <taxon>Nematoda</taxon>
        <taxon>Chromadorea</taxon>
        <taxon>Rhabditida</taxon>
        <taxon>Rhabditina</taxon>
        <taxon>Rhabditomorpha</taxon>
        <taxon>Rhabditoidea</taxon>
        <taxon>Rhabditidae</taxon>
        <taxon>Mesorhabditinae</taxon>
        <taxon>Mesorhabditis</taxon>
    </lineage>
</organism>
<gene>
    <name evidence="2" type="ORF">MSPICULIGERA_LOCUS16602</name>
</gene>
<keyword evidence="3" id="KW-1185">Reference proteome</keyword>
<sequence>MADEVVETKMAPEFWMHMERIQGYKTSLDMLVARMEGVMQRNPDVLKKSEAALLTRAPPPTKEKGTPATPADAMRRKSMEKSQERNTKTKKTKRKKSNGDLAMGGGGMGRASGSRRKKGDAGSVVCPNNDCPYDGLADQLYRFAGHVDKPTQPIIRKLSEAYRELAKAERVHQYRLGQDLRDLYGYKDKEYATLFVEKERLEASRVKMDLARHDVKMCTKVDQVEKMGFLYEQSVSVFEENCNKVTKMMESMADCKKLHQTNVVGSINTIQTYHDDSCQIFAKGKFK</sequence>
<evidence type="ECO:0000313" key="2">
    <source>
        <dbReference type="EMBL" id="CAJ0578344.1"/>
    </source>
</evidence>
<dbReference type="Gene3D" id="1.20.1270.60">
    <property type="entry name" value="Arfaptin homology (AH) domain/BAR domain"/>
    <property type="match status" value="1"/>
</dbReference>
<dbReference type="EMBL" id="CATQJA010002653">
    <property type="protein sequence ID" value="CAJ0578344.1"/>
    <property type="molecule type" value="Genomic_DNA"/>
</dbReference>